<gene>
    <name evidence="2" type="ORF">NRE15_05960</name>
</gene>
<evidence type="ECO:0000313" key="3">
    <source>
        <dbReference type="Proteomes" id="UP001315967"/>
    </source>
</evidence>
<dbReference type="InterPro" id="IPR008490">
    <property type="entry name" value="Transposase_InsH_N"/>
</dbReference>
<organism evidence="2 3">
    <name type="scientific">Fundicoccus culcitae</name>
    <dbReference type="NCBI Taxonomy" id="2969821"/>
    <lineage>
        <taxon>Bacteria</taxon>
        <taxon>Bacillati</taxon>
        <taxon>Bacillota</taxon>
        <taxon>Bacilli</taxon>
        <taxon>Lactobacillales</taxon>
        <taxon>Aerococcaceae</taxon>
        <taxon>Fundicoccus</taxon>
    </lineage>
</organism>
<dbReference type="EMBL" id="CP102453">
    <property type="protein sequence ID" value="UUX35185.1"/>
    <property type="molecule type" value="Genomic_DNA"/>
</dbReference>
<dbReference type="RefSeq" id="WP_313794678.1">
    <property type="nucleotide sequence ID" value="NZ_CP102453.1"/>
</dbReference>
<protein>
    <recommendedName>
        <fullName evidence="1">Transposase InsH N-terminal domain-containing protein</fullName>
    </recommendedName>
</protein>
<sequence length="259" mass="29287">MLSHLQTHAEYVQLSQAAWKAIPIDFQRPYQTTFDLFQYLNFDPIHSLIQPLYATTGRPALYQIESLRALILSVSLKIPFPQLSQQLKLHRPFWTIAGFPDASSVPSLGSFYHLMQRYCPVKESKVIVSPPKKLNVKLGTDKKLPSRKKQATQQVIDHLKRHSDKPHFVSGPEKTLQRLFDILAVQQSKAIGLLANQLIASGDGTCIPSHATPYVRKSCHCSNPNKKSCPHEGILTDPNARWGYDSSKGTYFYGYTGYF</sequence>
<name>A0ABY5P9B3_9LACT</name>
<accession>A0ABY5P9B3</accession>
<evidence type="ECO:0000313" key="2">
    <source>
        <dbReference type="EMBL" id="UUX35185.1"/>
    </source>
</evidence>
<proteinExistence type="predicted"/>
<dbReference type="Pfam" id="PF05598">
    <property type="entry name" value="DUF772"/>
    <property type="match status" value="1"/>
</dbReference>
<keyword evidence="3" id="KW-1185">Reference proteome</keyword>
<dbReference type="Proteomes" id="UP001315967">
    <property type="component" value="Chromosome"/>
</dbReference>
<feature type="domain" description="Transposase InsH N-terminal" evidence="1">
    <location>
        <begin position="36"/>
        <end position="111"/>
    </location>
</feature>
<reference evidence="2 3" key="1">
    <citation type="submission" date="2022-08" db="EMBL/GenBank/DDBJ databases">
        <title>Aerococcaceae sp. nov isolated from spoiled eye mask.</title>
        <authorList>
            <person name="Zhou G."/>
            <person name="Xie X.-B."/>
            <person name="Shi Q.-S."/>
            <person name="Wang Y.-S."/>
            <person name="Wen X."/>
            <person name="Peng H."/>
            <person name="Yang X.-J."/>
            <person name="Tao H.-B."/>
            <person name="Huang X.-M."/>
        </authorList>
    </citation>
    <scope>NUCLEOTIDE SEQUENCE [LARGE SCALE GENOMIC DNA]</scope>
    <source>
        <strain evidence="3">DM20194951</strain>
    </source>
</reference>
<evidence type="ECO:0000259" key="1">
    <source>
        <dbReference type="Pfam" id="PF05598"/>
    </source>
</evidence>